<name>A0A9P5U0S7_9AGAR</name>
<sequence length="102" mass="11284">MTPAVQLLSIVLDADFLALFCVCSCLQVFVLSAIVGSLWSLILLSSPDAVRYNLQRLPTLCMYLSSRSEALDTGWDFTSGRPIIKHGDWKALSGTVQHWLLV</sequence>
<gene>
    <name evidence="2" type="ORF">BDP27DRAFT_1370152</name>
</gene>
<evidence type="ECO:0000313" key="3">
    <source>
        <dbReference type="Proteomes" id="UP000772434"/>
    </source>
</evidence>
<protein>
    <submittedName>
        <fullName evidence="2">Uncharacterized protein</fullName>
    </submittedName>
</protein>
<proteinExistence type="predicted"/>
<organism evidence="2 3">
    <name type="scientific">Rhodocollybia butyracea</name>
    <dbReference type="NCBI Taxonomy" id="206335"/>
    <lineage>
        <taxon>Eukaryota</taxon>
        <taxon>Fungi</taxon>
        <taxon>Dikarya</taxon>
        <taxon>Basidiomycota</taxon>
        <taxon>Agaricomycotina</taxon>
        <taxon>Agaricomycetes</taxon>
        <taxon>Agaricomycetidae</taxon>
        <taxon>Agaricales</taxon>
        <taxon>Marasmiineae</taxon>
        <taxon>Omphalotaceae</taxon>
        <taxon>Rhodocollybia</taxon>
    </lineage>
</organism>
<evidence type="ECO:0000313" key="2">
    <source>
        <dbReference type="EMBL" id="KAF9060858.1"/>
    </source>
</evidence>
<keyword evidence="3" id="KW-1185">Reference proteome</keyword>
<keyword evidence="1" id="KW-1133">Transmembrane helix</keyword>
<dbReference type="AlphaFoldDB" id="A0A9P5U0S7"/>
<keyword evidence="1" id="KW-0812">Transmembrane</keyword>
<evidence type="ECO:0000256" key="1">
    <source>
        <dbReference type="SAM" id="Phobius"/>
    </source>
</evidence>
<accession>A0A9P5U0S7</accession>
<comment type="caution">
    <text evidence="2">The sequence shown here is derived from an EMBL/GenBank/DDBJ whole genome shotgun (WGS) entry which is preliminary data.</text>
</comment>
<dbReference type="Proteomes" id="UP000772434">
    <property type="component" value="Unassembled WGS sequence"/>
</dbReference>
<reference evidence="2" key="1">
    <citation type="submission" date="2020-11" db="EMBL/GenBank/DDBJ databases">
        <authorList>
            <consortium name="DOE Joint Genome Institute"/>
            <person name="Ahrendt S."/>
            <person name="Riley R."/>
            <person name="Andreopoulos W."/>
            <person name="Labutti K."/>
            <person name="Pangilinan J."/>
            <person name="Ruiz-Duenas F.J."/>
            <person name="Barrasa J.M."/>
            <person name="Sanchez-Garcia M."/>
            <person name="Camarero S."/>
            <person name="Miyauchi S."/>
            <person name="Serrano A."/>
            <person name="Linde D."/>
            <person name="Babiker R."/>
            <person name="Drula E."/>
            <person name="Ayuso-Fernandez I."/>
            <person name="Pacheco R."/>
            <person name="Padilla G."/>
            <person name="Ferreira P."/>
            <person name="Barriuso J."/>
            <person name="Kellner H."/>
            <person name="Castanera R."/>
            <person name="Alfaro M."/>
            <person name="Ramirez L."/>
            <person name="Pisabarro A.G."/>
            <person name="Kuo A."/>
            <person name="Tritt A."/>
            <person name="Lipzen A."/>
            <person name="He G."/>
            <person name="Yan M."/>
            <person name="Ng V."/>
            <person name="Cullen D."/>
            <person name="Martin F."/>
            <person name="Rosso M.-N."/>
            <person name="Henrissat B."/>
            <person name="Hibbett D."/>
            <person name="Martinez A.T."/>
            <person name="Grigoriev I.V."/>
        </authorList>
    </citation>
    <scope>NUCLEOTIDE SEQUENCE</scope>
    <source>
        <strain evidence="2">AH 40177</strain>
    </source>
</reference>
<dbReference type="EMBL" id="JADNRY010000224">
    <property type="protein sequence ID" value="KAF9060858.1"/>
    <property type="molecule type" value="Genomic_DNA"/>
</dbReference>
<feature type="transmembrane region" description="Helical" evidence="1">
    <location>
        <begin position="16"/>
        <end position="44"/>
    </location>
</feature>
<keyword evidence="1" id="KW-0472">Membrane</keyword>